<comment type="caution">
    <text evidence="1">The sequence shown here is derived from an EMBL/GenBank/DDBJ whole genome shotgun (WGS) entry which is preliminary data.</text>
</comment>
<dbReference type="AlphaFoldDB" id="A0A0F9M2J9"/>
<dbReference type="EMBL" id="LAZR01005441">
    <property type="protein sequence ID" value="KKM99923.1"/>
    <property type="molecule type" value="Genomic_DNA"/>
</dbReference>
<name>A0A0F9M2J9_9ZZZZ</name>
<reference evidence="1" key="1">
    <citation type="journal article" date="2015" name="Nature">
        <title>Complex archaea that bridge the gap between prokaryotes and eukaryotes.</title>
        <authorList>
            <person name="Spang A."/>
            <person name="Saw J.H."/>
            <person name="Jorgensen S.L."/>
            <person name="Zaremba-Niedzwiedzka K."/>
            <person name="Martijn J."/>
            <person name="Lind A.E."/>
            <person name="van Eijk R."/>
            <person name="Schleper C."/>
            <person name="Guy L."/>
            <person name="Ettema T.J."/>
        </authorList>
    </citation>
    <scope>NUCLEOTIDE SEQUENCE</scope>
</reference>
<protein>
    <submittedName>
        <fullName evidence="1">Uncharacterized protein</fullName>
    </submittedName>
</protein>
<proteinExistence type="predicted"/>
<accession>A0A0F9M2J9</accession>
<evidence type="ECO:0000313" key="1">
    <source>
        <dbReference type="EMBL" id="KKM99923.1"/>
    </source>
</evidence>
<organism evidence="1">
    <name type="scientific">marine sediment metagenome</name>
    <dbReference type="NCBI Taxonomy" id="412755"/>
    <lineage>
        <taxon>unclassified sequences</taxon>
        <taxon>metagenomes</taxon>
        <taxon>ecological metagenomes</taxon>
    </lineage>
</organism>
<gene>
    <name evidence="1" type="ORF">LCGC14_1143030</name>
</gene>
<sequence length="160" mass="18340">MIIEKHEKLYGKESGKAYFQVTIEGKKYNHFKPEWFVDFKEGQKCEATFKEDGQYTNIVSLSMELNGPVNAPVEKVPSTNVQSEFKGQIAKETGVFQSTVWNHTVAPNSYEVGKVGDRFKLYFETPEELQAKIADLKRMGFMPEEFKPEHMLDMSTAART</sequence>